<dbReference type="AlphaFoldDB" id="A0A1Y3P6L4"/>
<evidence type="ECO:0000313" key="2">
    <source>
        <dbReference type="EMBL" id="OUM75470.1"/>
    </source>
</evidence>
<dbReference type="RefSeq" id="WP_087264895.1">
    <property type="nucleotide sequence ID" value="NZ_CP167995.1"/>
</dbReference>
<feature type="domain" description="HTH cro/C1-type" evidence="1">
    <location>
        <begin position="33"/>
        <end position="86"/>
    </location>
</feature>
<evidence type="ECO:0000313" key="3">
    <source>
        <dbReference type="Proteomes" id="UP000195440"/>
    </source>
</evidence>
<dbReference type="Proteomes" id="UP000195440">
    <property type="component" value="Unassembled WGS sequence"/>
</dbReference>
<dbReference type="GO" id="GO:0003677">
    <property type="term" value="F:DNA binding"/>
    <property type="evidence" value="ECO:0007669"/>
    <property type="project" value="InterPro"/>
</dbReference>
<dbReference type="InterPro" id="IPR001387">
    <property type="entry name" value="Cro/C1-type_HTH"/>
</dbReference>
<dbReference type="Gene3D" id="1.10.260.40">
    <property type="entry name" value="lambda repressor-like DNA-binding domains"/>
    <property type="match status" value="1"/>
</dbReference>
<reference evidence="2 3" key="1">
    <citation type="journal article" date="2017" name="Syst. Appl. Microbiol.">
        <title>Pseudomonas caspiana sp. nov., a citrus pathogen in the Pseudomonas syringae phylogenetic group.</title>
        <authorList>
            <person name="Busquets A."/>
            <person name="Gomila M."/>
            <person name="Beiki F."/>
            <person name="Mulet M."/>
            <person name="Rahimian H."/>
            <person name="Garcia-Valdes E."/>
            <person name="Lalucat J."/>
        </authorList>
    </citation>
    <scope>NUCLEOTIDE SEQUENCE [LARGE SCALE GENOMIC DNA]</scope>
    <source>
        <strain evidence="2 3">FBF102</strain>
    </source>
</reference>
<keyword evidence="3" id="KW-1185">Reference proteome</keyword>
<dbReference type="EMBL" id="LOHF01000002">
    <property type="protein sequence ID" value="OUM75470.1"/>
    <property type="molecule type" value="Genomic_DNA"/>
</dbReference>
<proteinExistence type="predicted"/>
<accession>A0A1Y3P6L4</accession>
<dbReference type="PROSITE" id="PS50943">
    <property type="entry name" value="HTH_CROC1"/>
    <property type="match status" value="1"/>
</dbReference>
<dbReference type="SUPFAM" id="SSF47413">
    <property type="entry name" value="lambda repressor-like DNA-binding domains"/>
    <property type="match status" value="1"/>
</dbReference>
<sequence>MAKKFSELQARMSPDSLAAADRLYQEHLEQMPLHELRQAKALSQATLAKTLHVNQAAISKMERRTDMYISTLRNYIRAMGGELEIVATFPDGQVKIENFAS</sequence>
<dbReference type="CDD" id="cd00093">
    <property type="entry name" value="HTH_XRE"/>
    <property type="match status" value="1"/>
</dbReference>
<dbReference type="Pfam" id="PF13744">
    <property type="entry name" value="HTH_37"/>
    <property type="match status" value="1"/>
</dbReference>
<comment type="caution">
    <text evidence="2">The sequence shown here is derived from an EMBL/GenBank/DDBJ whole genome shotgun (WGS) entry which is preliminary data.</text>
</comment>
<dbReference type="OrthoDB" id="129597at2"/>
<protein>
    <submittedName>
        <fullName evidence="2">Transcriptional regulator</fullName>
    </submittedName>
</protein>
<organism evidence="2 3">
    <name type="scientific">Pseudomonas caspiana</name>
    <dbReference type="NCBI Taxonomy" id="1451454"/>
    <lineage>
        <taxon>Bacteria</taxon>
        <taxon>Pseudomonadati</taxon>
        <taxon>Pseudomonadota</taxon>
        <taxon>Gammaproteobacteria</taxon>
        <taxon>Pseudomonadales</taxon>
        <taxon>Pseudomonadaceae</taxon>
        <taxon>Pseudomonas</taxon>
    </lineage>
</organism>
<dbReference type="InterPro" id="IPR010982">
    <property type="entry name" value="Lambda_DNA-bd_dom_sf"/>
</dbReference>
<gene>
    <name evidence="2" type="ORF">AUC60_04520</name>
</gene>
<dbReference type="InterPro" id="IPR039554">
    <property type="entry name" value="HigA2-like_HTH"/>
</dbReference>
<evidence type="ECO:0000259" key="1">
    <source>
        <dbReference type="PROSITE" id="PS50943"/>
    </source>
</evidence>
<name>A0A1Y3P6L4_9PSED</name>